<gene>
    <name evidence="1" type="ORF">DGD08_07570</name>
</gene>
<accession>A0A3D4V7I2</accession>
<dbReference type="EMBL" id="DPIY01000006">
    <property type="protein sequence ID" value="HCT57060.1"/>
    <property type="molecule type" value="Genomic_DNA"/>
</dbReference>
<organism evidence="1 2">
    <name type="scientific">Gemmatimonas aurantiaca</name>
    <dbReference type="NCBI Taxonomy" id="173480"/>
    <lineage>
        <taxon>Bacteria</taxon>
        <taxon>Pseudomonadati</taxon>
        <taxon>Gemmatimonadota</taxon>
        <taxon>Gemmatimonadia</taxon>
        <taxon>Gemmatimonadales</taxon>
        <taxon>Gemmatimonadaceae</taxon>
        <taxon>Gemmatimonas</taxon>
    </lineage>
</organism>
<dbReference type="AlphaFoldDB" id="A0A3D4V7I2"/>
<proteinExistence type="predicted"/>
<name>A0A3D4V7I2_9BACT</name>
<dbReference type="InterPro" id="IPR036641">
    <property type="entry name" value="HPT_dom_sf"/>
</dbReference>
<evidence type="ECO:0008006" key="3">
    <source>
        <dbReference type="Google" id="ProtNLM"/>
    </source>
</evidence>
<evidence type="ECO:0000313" key="1">
    <source>
        <dbReference type="EMBL" id="HCT57060.1"/>
    </source>
</evidence>
<dbReference type="Gene3D" id="1.20.120.160">
    <property type="entry name" value="HPT domain"/>
    <property type="match status" value="1"/>
</dbReference>
<dbReference type="SUPFAM" id="SSF47226">
    <property type="entry name" value="Histidine-containing phosphotransfer domain, HPT domain"/>
    <property type="match status" value="1"/>
</dbReference>
<comment type="caution">
    <text evidence="1">The sequence shown here is derived from an EMBL/GenBank/DDBJ whole genome shotgun (WGS) entry which is preliminary data.</text>
</comment>
<dbReference type="Proteomes" id="UP000264071">
    <property type="component" value="Unassembled WGS sequence"/>
</dbReference>
<sequence>MSAPQALIEFFQTEAVEYLDRLDQLMSDATQATPDATAFLASARALRGSATMTRLEGLPDFTSTVERIATGLRDEELRWDQRLHFAVRGALAELRALVTRAALWSDVEQRRARTQSAALAAVAAGYLATSAPANSPAARVLPIARFYPDDGAPPVVQRNPNPPITLAQRFRGDIAAAAGGVAREGAALASSEPGPSQLALTDGVRRALSGLGDVAESYGATSIGGLATRMAHAPLATSAERAGVQAFAQLLMNRELTDQQLAQQVKQVAVTWAGAPAPEPAVVPIESLLYRGHSAITRARDVRDQLARHWQRGTTTAPEAHALFDELSDLLDLAVTT</sequence>
<protein>
    <recommendedName>
        <fullName evidence="3">HPt domain-containing protein</fullName>
    </recommendedName>
</protein>
<dbReference type="GO" id="GO:0000160">
    <property type="term" value="P:phosphorelay signal transduction system"/>
    <property type="evidence" value="ECO:0007669"/>
    <property type="project" value="InterPro"/>
</dbReference>
<evidence type="ECO:0000313" key="2">
    <source>
        <dbReference type="Proteomes" id="UP000264071"/>
    </source>
</evidence>
<reference evidence="1 2" key="1">
    <citation type="journal article" date="2018" name="Nat. Biotechnol.">
        <title>A standardized bacterial taxonomy based on genome phylogeny substantially revises the tree of life.</title>
        <authorList>
            <person name="Parks D.H."/>
            <person name="Chuvochina M."/>
            <person name="Waite D.W."/>
            <person name="Rinke C."/>
            <person name="Skarshewski A."/>
            <person name="Chaumeil P.A."/>
            <person name="Hugenholtz P."/>
        </authorList>
    </citation>
    <scope>NUCLEOTIDE SEQUENCE [LARGE SCALE GENOMIC DNA]</scope>
    <source>
        <strain evidence="1">UBA8844</strain>
    </source>
</reference>